<protein>
    <submittedName>
        <fullName evidence="1">Uncharacterized protein</fullName>
    </submittedName>
</protein>
<accession>A0A0B2JW95</accession>
<dbReference type="EMBL" id="JSCE01000219">
    <property type="protein sequence ID" value="KHM50911.1"/>
    <property type="molecule type" value="Genomic_DNA"/>
</dbReference>
<organism evidence="1 2">
    <name type="scientific">Anaerovibrio lipolyticus</name>
    <dbReference type="NCBI Taxonomy" id="82374"/>
    <lineage>
        <taxon>Bacteria</taxon>
        <taxon>Bacillati</taxon>
        <taxon>Bacillota</taxon>
        <taxon>Negativicutes</taxon>
        <taxon>Selenomonadales</taxon>
        <taxon>Selenomonadaceae</taxon>
        <taxon>Anaerovibrio</taxon>
    </lineage>
</organism>
<evidence type="ECO:0000313" key="1">
    <source>
        <dbReference type="EMBL" id="KHM50911.1"/>
    </source>
</evidence>
<gene>
    <name evidence="1" type="ORF">NZ47_11885</name>
</gene>
<proteinExistence type="predicted"/>
<name>A0A0B2JW95_9FIRM</name>
<reference evidence="1 2" key="1">
    <citation type="journal article" date="2013" name="PLoS ONE">
        <title>Identification and characterization of three novel lipases belonging to families II and V from Anaerovibrio lipolyticus 5ST.</title>
        <authorList>
            <person name="Prive F."/>
            <person name="Kaderbhai N.N."/>
            <person name="Girdwood S."/>
            <person name="Worgan H.J."/>
            <person name="Pinloche E."/>
            <person name="Scollan N.D."/>
            <person name="Huws S.A."/>
            <person name="Newbold C.J."/>
        </authorList>
    </citation>
    <scope>NUCLEOTIDE SEQUENCE [LARGE SCALE GENOMIC DNA]</scope>
    <source>
        <strain evidence="1 2">5S</strain>
    </source>
</reference>
<evidence type="ECO:0000313" key="2">
    <source>
        <dbReference type="Proteomes" id="UP000030993"/>
    </source>
</evidence>
<dbReference type="STRING" id="82374.NZ47_11885"/>
<dbReference type="Proteomes" id="UP000030993">
    <property type="component" value="Unassembled WGS sequence"/>
</dbReference>
<sequence length="109" mass="12287">MNKMEVTEVMIDAEQALTLLKADLLSGSDAWIPSYNDGLEVAISEIEILARKERVKDRQEKRKEGRWTFLKGNKAECSECGSICYIACYPYTGWARYCPCCGAKMAPPQ</sequence>
<comment type="caution">
    <text evidence="1">The sequence shown here is derived from an EMBL/GenBank/DDBJ whole genome shotgun (WGS) entry which is preliminary data.</text>
</comment>
<keyword evidence="2" id="KW-1185">Reference proteome</keyword>
<dbReference type="RefSeq" id="WP_039211121.1">
    <property type="nucleotide sequence ID" value="NZ_JSCE01000219.1"/>
</dbReference>
<dbReference type="AlphaFoldDB" id="A0A0B2JW95"/>